<feature type="signal peptide" evidence="1">
    <location>
        <begin position="1"/>
        <end position="36"/>
    </location>
</feature>
<dbReference type="InterPro" id="IPR038636">
    <property type="entry name" value="Wzi_sf"/>
</dbReference>
<protein>
    <submittedName>
        <fullName evidence="2">Capsule assembly Wzi family protein</fullName>
    </submittedName>
</protein>
<organism evidence="2 3">
    <name type="scientific">Aliidiomarina halalkaliphila</name>
    <dbReference type="NCBI Taxonomy" id="2593535"/>
    <lineage>
        <taxon>Bacteria</taxon>
        <taxon>Pseudomonadati</taxon>
        <taxon>Pseudomonadota</taxon>
        <taxon>Gammaproteobacteria</taxon>
        <taxon>Alteromonadales</taxon>
        <taxon>Idiomarinaceae</taxon>
        <taxon>Aliidiomarina</taxon>
    </lineage>
</organism>
<evidence type="ECO:0000256" key="1">
    <source>
        <dbReference type="SAM" id="SignalP"/>
    </source>
</evidence>
<feature type="chain" id="PRO_5022053024" evidence="1">
    <location>
        <begin position="37"/>
        <end position="478"/>
    </location>
</feature>
<dbReference type="Gene3D" id="2.40.160.130">
    <property type="entry name" value="Capsule assembly protein Wzi"/>
    <property type="match status" value="1"/>
</dbReference>
<sequence>MGCSQMYVNNIGRSTLLAAFVMMGSAGALMSTPVQATPWADSEDLQVRHHLQVLADSGVIQFSASTYPLMWGALLEVMHRVDIRQLTAHERQAYAQIMAVLEFHQEGGYIAGRLHGQSTLGATRGYGQGYDEKAALTLTRDFKTDHSAFRVQTAFRYDREPLPGRNQDPQDVSFAGSYAATILSGDWLGSWVLSADQLHTWWSPSYESDGLHTVSERPLQALRITRAGATAFESPVLRWMGPWSATAYVGRSERSLGAVVSDSSFEESSDQFRRREDGYGARVTINPLKRVQMGARYTGSHLDRTRKNAALDARVTVLSHNYAQVSAYGEVITHQSNTDQTFYTAGVDFSMHTPVLFGLVSDASAPMRVFVEHLEHQSREGTVFGMSQFTPSGFGIDTRVRSLRYHHDVYPLRPLLNNVAEREQADVSVYFPLGPSRLIVGTQFWRDTLCVLDNEPGYENGRERRNHVNFFVDWEIRW</sequence>
<dbReference type="EMBL" id="VJWL01000001">
    <property type="protein sequence ID" value="TRW50183.1"/>
    <property type="molecule type" value="Genomic_DNA"/>
</dbReference>
<dbReference type="Pfam" id="PF14052">
    <property type="entry name" value="Caps_assemb_Wzi"/>
    <property type="match status" value="1"/>
</dbReference>
<evidence type="ECO:0000313" key="3">
    <source>
        <dbReference type="Proteomes" id="UP000320359"/>
    </source>
</evidence>
<dbReference type="Proteomes" id="UP000320359">
    <property type="component" value="Unassembled WGS sequence"/>
</dbReference>
<dbReference type="InterPro" id="IPR026950">
    <property type="entry name" value="Caps_assemb_Wzi"/>
</dbReference>
<comment type="caution">
    <text evidence="2">The sequence shown here is derived from an EMBL/GenBank/DDBJ whole genome shotgun (WGS) entry which is preliminary data.</text>
</comment>
<proteinExistence type="predicted"/>
<reference evidence="2 3" key="1">
    <citation type="submission" date="2019-07" db="EMBL/GenBank/DDBJ databases">
        <authorList>
            <person name="Yang M."/>
            <person name="Zhao D."/>
            <person name="Xiang H."/>
        </authorList>
    </citation>
    <scope>NUCLEOTIDE SEQUENCE [LARGE SCALE GENOMIC DNA]</scope>
    <source>
        <strain evidence="2 3">IM1326</strain>
    </source>
</reference>
<dbReference type="OrthoDB" id="101884at2"/>
<dbReference type="AlphaFoldDB" id="A0A552X6J9"/>
<gene>
    <name evidence="2" type="ORF">FM042_04940</name>
</gene>
<keyword evidence="3" id="KW-1185">Reference proteome</keyword>
<keyword evidence="1" id="KW-0732">Signal</keyword>
<name>A0A552X6J9_9GAMM</name>
<accession>A0A552X6J9</accession>
<evidence type="ECO:0000313" key="2">
    <source>
        <dbReference type="EMBL" id="TRW50183.1"/>
    </source>
</evidence>